<reference evidence="2" key="1">
    <citation type="journal article" date="2015" name="Nature">
        <title>Complex archaea that bridge the gap between prokaryotes and eukaryotes.</title>
        <authorList>
            <person name="Spang A."/>
            <person name="Saw J.H."/>
            <person name="Jorgensen S.L."/>
            <person name="Zaremba-Niedzwiedzka K."/>
            <person name="Martijn J."/>
            <person name="Lind A.E."/>
            <person name="van Eijk R."/>
            <person name="Schleper C."/>
            <person name="Guy L."/>
            <person name="Ettema T.J."/>
        </authorList>
    </citation>
    <scope>NUCLEOTIDE SEQUENCE</scope>
</reference>
<name>A0A0F9V039_9ZZZZ</name>
<proteinExistence type="predicted"/>
<comment type="caution">
    <text evidence="2">The sequence shown here is derived from an EMBL/GenBank/DDBJ whole genome shotgun (WGS) entry which is preliminary data.</text>
</comment>
<gene>
    <name evidence="2" type="ORF">LCGC14_0467140</name>
</gene>
<feature type="region of interest" description="Disordered" evidence="1">
    <location>
        <begin position="207"/>
        <end position="229"/>
    </location>
</feature>
<evidence type="ECO:0000256" key="1">
    <source>
        <dbReference type="SAM" id="MobiDB-lite"/>
    </source>
</evidence>
<accession>A0A0F9V039</accession>
<dbReference type="AlphaFoldDB" id="A0A0F9V039"/>
<feature type="compositionally biased region" description="Polar residues" evidence="1">
    <location>
        <begin position="1"/>
        <end position="15"/>
    </location>
</feature>
<evidence type="ECO:0000313" key="2">
    <source>
        <dbReference type="EMBL" id="KKN66846.1"/>
    </source>
</evidence>
<organism evidence="2">
    <name type="scientific">marine sediment metagenome</name>
    <dbReference type="NCBI Taxonomy" id="412755"/>
    <lineage>
        <taxon>unclassified sequences</taxon>
        <taxon>metagenomes</taxon>
        <taxon>ecological metagenomes</taxon>
    </lineage>
</organism>
<sequence>MGDPQNNVDMASTSAPWGPQQPYLENMFQQAWDLPEMQAYGGDRVAGFDPAQTGAMDTSLAALRGGGTTLHGARGVVDETLAGKYLDPSTNPYLEGTFKRATEQYVNPVTTAAVSAGRFGSGAQAAQTGEAFARTANEIYGQNYQQERGRQMQAVGMAPQVAFAPEAAQFGIGAARQGMNQQMMNAAQQQFQEQQLAPWQTLMNRRNLTTGDFGGEATNVGTVPESGGK</sequence>
<dbReference type="EMBL" id="LAZR01000488">
    <property type="protein sequence ID" value="KKN66846.1"/>
    <property type="molecule type" value="Genomic_DNA"/>
</dbReference>
<protein>
    <submittedName>
        <fullName evidence="2">Uncharacterized protein</fullName>
    </submittedName>
</protein>
<feature type="region of interest" description="Disordered" evidence="1">
    <location>
        <begin position="1"/>
        <end position="20"/>
    </location>
</feature>